<evidence type="ECO:0000256" key="1">
    <source>
        <dbReference type="ARBA" id="ARBA00022723"/>
    </source>
</evidence>
<dbReference type="EMBL" id="SHLD01000001">
    <property type="protein sequence ID" value="RZU73899.1"/>
    <property type="molecule type" value="Genomic_DNA"/>
</dbReference>
<comment type="caution">
    <text evidence="4">The sequence shown here is derived from an EMBL/GenBank/DDBJ whole genome shotgun (WGS) entry which is preliminary data.</text>
</comment>
<dbReference type="AlphaFoldDB" id="A0A4Q8BAB4"/>
<dbReference type="GO" id="GO:0046872">
    <property type="term" value="F:metal ion binding"/>
    <property type="evidence" value="ECO:0007669"/>
    <property type="project" value="UniProtKB-KW"/>
</dbReference>
<dbReference type="RefSeq" id="WP_130332792.1">
    <property type="nucleotide sequence ID" value="NZ_SHLD01000001.1"/>
</dbReference>
<dbReference type="Gene3D" id="3.90.850.10">
    <property type="entry name" value="Fumarylacetoacetase-like, C-terminal domain"/>
    <property type="match status" value="1"/>
</dbReference>
<proteinExistence type="predicted"/>
<dbReference type="GO" id="GO:0019752">
    <property type="term" value="P:carboxylic acid metabolic process"/>
    <property type="evidence" value="ECO:0007669"/>
    <property type="project" value="UniProtKB-ARBA"/>
</dbReference>
<accession>A0A4Q8BAB4</accession>
<dbReference type="SUPFAM" id="SSF56529">
    <property type="entry name" value="FAH"/>
    <property type="match status" value="1"/>
</dbReference>
<evidence type="ECO:0000259" key="2">
    <source>
        <dbReference type="Pfam" id="PF01557"/>
    </source>
</evidence>
<keyword evidence="5" id="KW-1185">Reference proteome</keyword>
<feature type="domain" description="Fumarylacetoacetase-like C-terminal" evidence="2">
    <location>
        <begin position="63"/>
        <end position="264"/>
    </location>
</feature>
<organism evidence="4 5">
    <name type="scientific">Micromonospora kangleipakensis</name>
    <dbReference type="NCBI Taxonomy" id="1077942"/>
    <lineage>
        <taxon>Bacteria</taxon>
        <taxon>Bacillati</taxon>
        <taxon>Actinomycetota</taxon>
        <taxon>Actinomycetes</taxon>
        <taxon>Micromonosporales</taxon>
        <taxon>Micromonosporaceae</taxon>
        <taxon>Micromonospora</taxon>
    </lineage>
</organism>
<feature type="domain" description="Rv2993c-like N-terminal" evidence="3">
    <location>
        <begin position="1"/>
        <end position="58"/>
    </location>
</feature>
<dbReference type="InterPro" id="IPR011234">
    <property type="entry name" value="Fumarylacetoacetase-like_C"/>
</dbReference>
<keyword evidence="1" id="KW-0479">Metal-binding</keyword>
<evidence type="ECO:0000259" key="3">
    <source>
        <dbReference type="Pfam" id="PF10370"/>
    </source>
</evidence>
<dbReference type="InterPro" id="IPR018833">
    <property type="entry name" value="Rv2993c-like_N"/>
</dbReference>
<dbReference type="InterPro" id="IPR036663">
    <property type="entry name" value="Fumarylacetoacetase_C_sf"/>
</dbReference>
<dbReference type="Pfam" id="PF01557">
    <property type="entry name" value="FAA_hydrolase"/>
    <property type="match status" value="1"/>
</dbReference>
<evidence type="ECO:0000313" key="5">
    <source>
        <dbReference type="Proteomes" id="UP000294114"/>
    </source>
</evidence>
<dbReference type="FunFam" id="3.90.850.10:FF:000002">
    <property type="entry name" value="2-hydroxyhepta-2,4-diene-1,7-dioate isomerase"/>
    <property type="match status" value="1"/>
</dbReference>
<dbReference type="PANTHER" id="PTHR11820">
    <property type="entry name" value="ACYLPYRUVASE"/>
    <property type="match status" value="1"/>
</dbReference>
<name>A0A4Q8BAB4_9ACTN</name>
<dbReference type="Gene3D" id="2.30.30.370">
    <property type="entry name" value="FAH"/>
    <property type="match status" value="1"/>
</dbReference>
<sequence length="267" mass="28592">MRIARFAHAKGMSFGVVEGEPGAGSQGLTIAEIEGHPFGQVKFSGARWALSDVRLLSPILPSKVVCVGRNYAEHAAEHGSEVPKEPLLFLKPSTSVIGPRDAIRLPIFSKQVEHEAELAVVIGAPGARRADRAAAERAIFGYTCANDVTARDLQRSDGQWTRAKGFDSFCPIGPWITTGLDVSDLEIRCEVGRNPEEMEVRQLGRTKDMVFDVPALVSYISHVMTLLPGDVVLTGTPAGVSPLTEGDTVSVRIEGIGELTNPVVPVA</sequence>
<dbReference type="OrthoDB" id="9805307at2"/>
<dbReference type="PANTHER" id="PTHR11820:SF7">
    <property type="entry name" value="ACYLPYRUVASE FAHD1, MITOCHONDRIAL"/>
    <property type="match status" value="1"/>
</dbReference>
<dbReference type="Pfam" id="PF10370">
    <property type="entry name" value="Rv2993c-like_N"/>
    <property type="match status" value="1"/>
</dbReference>
<reference evidence="4 5" key="1">
    <citation type="submission" date="2019-02" db="EMBL/GenBank/DDBJ databases">
        <title>Sequencing the genomes of 1000 actinobacteria strains.</title>
        <authorList>
            <person name="Klenk H.-P."/>
        </authorList>
    </citation>
    <scope>NUCLEOTIDE SEQUENCE [LARGE SCALE GENOMIC DNA]</scope>
    <source>
        <strain evidence="4 5">DSM 45612</strain>
    </source>
</reference>
<gene>
    <name evidence="4" type="ORF">EV384_2329</name>
</gene>
<protein>
    <submittedName>
        <fullName evidence="4">2-keto-4-pentenoate hydratase/2-oxohepta-3-ene-1,7-dioic acid hydratase in catechol pathway</fullName>
    </submittedName>
</protein>
<dbReference type="GO" id="GO:0016853">
    <property type="term" value="F:isomerase activity"/>
    <property type="evidence" value="ECO:0007669"/>
    <property type="project" value="UniProtKB-ARBA"/>
</dbReference>
<dbReference type="GO" id="GO:0018773">
    <property type="term" value="F:acetylpyruvate hydrolase activity"/>
    <property type="evidence" value="ECO:0007669"/>
    <property type="project" value="TreeGrafter"/>
</dbReference>
<dbReference type="Proteomes" id="UP000294114">
    <property type="component" value="Unassembled WGS sequence"/>
</dbReference>
<evidence type="ECO:0000313" key="4">
    <source>
        <dbReference type="EMBL" id="RZU73899.1"/>
    </source>
</evidence>